<feature type="non-terminal residue" evidence="1">
    <location>
        <position position="85"/>
    </location>
</feature>
<keyword evidence="2" id="KW-1185">Reference proteome</keyword>
<evidence type="ECO:0000313" key="1">
    <source>
        <dbReference type="EMBL" id="CAG8735071.1"/>
    </source>
</evidence>
<evidence type="ECO:0000313" key="2">
    <source>
        <dbReference type="Proteomes" id="UP000789702"/>
    </source>
</evidence>
<name>A0ACA9Q5K2_9GLOM</name>
<feature type="non-terminal residue" evidence="1">
    <location>
        <position position="1"/>
    </location>
</feature>
<sequence>GNAIIIKGMLGGTRCRLWAEDKYGTRIGGDGAGDYESCDGVYGGRQKNINTGSTEPYAIVVRVQGTLRAEKWRGLYSGNITCRLT</sequence>
<organism evidence="1 2">
    <name type="scientific">Dentiscutata heterogama</name>
    <dbReference type="NCBI Taxonomy" id="1316150"/>
    <lineage>
        <taxon>Eukaryota</taxon>
        <taxon>Fungi</taxon>
        <taxon>Fungi incertae sedis</taxon>
        <taxon>Mucoromycota</taxon>
        <taxon>Glomeromycotina</taxon>
        <taxon>Glomeromycetes</taxon>
        <taxon>Diversisporales</taxon>
        <taxon>Gigasporaceae</taxon>
        <taxon>Dentiscutata</taxon>
    </lineage>
</organism>
<dbReference type="Proteomes" id="UP000789702">
    <property type="component" value="Unassembled WGS sequence"/>
</dbReference>
<comment type="caution">
    <text evidence="1">The sequence shown here is derived from an EMBL/GenBank/DDBJ whole genome shotgun (WGS) entry which is preliminary data.</text>
</comment>
<gene>
    <name evidence="1" type="ORF">DHETER_LOCUS13686</name>
</gene>
<accession>A0ACA9Q5K2</accession>
<protein>
    <submittedName>
        <fullName evidence="1">1205_t:CDS:1</fullName>
    </submittedName>
</protein>
<proteinExistence type="predicted"/>
<dbReference type="EMBL" id="CAJVPU010038535">
    <property type="protein sequence ID" value="CAG8735071.1"/>
    <property type="molecule type" value="Genomic_DNA"/>
</dbReference>
<reference evidence="1" key="1">
    <citation type="submission" date="2021-06" db="EMBL/GenBank/DDBJ databases">
        <authorList>
            <person name="Kallberg Y."/>
            <person name="Tangrot J."/>
            <person name="Rosling A."/>
        </authorList>
    </citation>
    <scope>NUCLEOTIDE SEQUENCE</scope>
    <source>
        <strain evidence="1">IL203A</strain>
    </source>
</reference>